<dbReference type="EMBL" id="MT142266">
    <property type="protein sequence ID" value="QJA77148.1"/>
    <property type="molecule type" value="Genomic_DNA"/>
</dbReference>
<reference evidence="1" key="1">
    <citation type="submission" date="2020-03" db="EMBL/GenBank/DDBJ databases">
        <title>The deep terrestrial virosphere.</title>
        <authorList>
            <person name="Holmfeldt K."/>
            <person name="Nilsson E."/>
            <person name="Simone D."/>
            <person name="Lopez-Fernandez M."/>
            <person name="Wu X."/>
            <person name="de Brujin I."/>
            <person name="Lundin D."/>
            <person name="Andersson A."/>
            <person name="Bertilsson S."/>
            <person name="Dopson M."/>
        </authorList>
    </citation>
    <scope>NUCLEOTIDE SEQUENCE</scope>
    <source>
        <strain evidence="1">MM415A01358</strain>
    </source>
</reference>
<organism evidence="1">
    <name type="scientific">viral metagenome</name>
    <dbReference type="NCBI Taxonomy" id="1070528"/>
    <lineage>
        <taxon>unclassified sequences</taxon>
        <taxon>metagenomes</taxon>
        <taxon>organismal metagenomes</taxon>
    </lineage>
</organism>
<evidence type="ECO:0000313" key="1">
    <source>
        <dbReference type="EMBL" id="QJA77148.1"/>
    </source>
</evidence>
<gene>
    <name evidence="1" type="ORF">MM415A01358_0004</name>
</gene>
<dbReference type="Gene3D" id="3.40.960.10">
    <property type="entry name" value="VSR Endonuclease"/>
    <property type="match status" value="1"/>
</dbReference>
<proteinExistence type="predicted"/>
<protein>
    <submittedName>
        <fullName evidence="1">Putative transposase</fullName>
    </submittedName>
</protein>
<sequence length="288" mass="34140">MLKKYTYEYVKDAIEREEYKLLSTKYINSSIKLNVLCPKNHKYKVKYNVFQQGKRCPVCAGTQRHTYKYIKEQIEFDGYKLLSTSYKNANTKLQLQCSKGHEYEAKYSVWYVGKRCPYCYGNVKHTYEYIKSEIEKECYVLSSKSYNGNKSNIGIVCSEGHEYTTSWNVWQRGFRCPICNGLTLTSKAEDEIYQIISSVNDIVRNDRTQIVNPKTGWNLELDIWMPSLKKAIEFNGIHWHKSEYSKYKDRQKILQCEQKKIDLLIIQERDWLDNKSLCINTIEEFIND</sequence>
<name>A0A6M3K5R2_9ZZZZ</name>
<dbReference type="AlphaFoldDB" id="A0A6M3K5R2"/>
<accession>A0A6M3K5R2</accession>